<proteinExistence type="predicted"/>
<comment type="caution">
    <text evidence="1">The sequence shown here is derived from an EMBL/GenBank/DDBJ whole genome shotgun (WGS) entry which is preliminary data.</text>
</comment>
<accession>A0ABS5U0N3</accession>
<dbReference type="RefSeq" id="WP_214350588.1">
    <property type="nucleotide sequence ID" value="NZ_JAHBOH010000001.1"/>
</dbReference>
<name>A0ABS5U0N3_9CELL</name>
<organism evidence="1 2">
    <name type="scientific">Cellulomonas fulva</name>
    <dbReference type="NCBI Taxonomy" id="2835530"/>
    <lineage>
        <taxon>Bacteria</taxon>
        <taxon>Bacillati</taxon>
        <taxon>Actinomycetota</taxon>
        <taxon>Actinomycetes</taxon>
        <taxon>Micrococcales</taxon>
        <taxon>Cellulomonadaceae</taxon>
        <taxon>Cellulomonas</taxon>
    </lineage>
</organism>
<evidence type="ECO:0000313" key="2">
    <source>
        <dbReference type="Proteomes" id="UP000722125"/>
    </source>
</evidence>
<gene>
    <name evidence="1" type="ORF">KIN34_11520</name>
</gene>
<reference evidence="1 2" key="1">
    <citation type="submission" date="2021-05" db="EMBL/GenBank/DDBJ databases">
        <title>Description of Cellulomonas sp. DKR-3 sp. nov.</title>
        <authorList>
            <person name="Dahal R.H."/>
            <person name="Chaudhary D.K."/>
        </authorList>
    </citation>
    <scope>NUCLEOTIDE SEQUENCE [LARGE SCALE GENOMIC DNA]</scope>
    <source>
        <strain evidence="1 2">DKR-3</strain>
    </source>
</reference>
<dbReference type="Proteomes" id="UP000722125">
    <property type="component" value="Unassembled WGS sequence"/>
</dbReference>
<keyword evidence="2" id="KW-1185">Reference proteome</keyword>
<protein>
    <submittedName>
        <fullName evidence="1">DUF1801 domain-containing protein</fullName>
    </submittedName>
</protein>
<dbReference type="EMBL" id="JAHBOH010000001">
    <property type="protein sequence ID" value="MBT0994911.1"/>
    <property type="molecule type" value="Genomic_DNA"/>
</dbReference>
<evidence type="ECO:0000313" key="1">
    <source>
        <dbReference type="EMBL" id="MBT0994911.1"/>
    </source>
</evidence>
<sequence>MADSPVTVPTAADPVAFLDAVTNPVRRRDGFNLLALHERATGERAVMWGPAIVGFGSYHYAYASGREGDSAAAGFSPRAAASTVYFPYGFDGLDDDLAELGPHRVSTSCLYLKDLTKVDLAALERLVARSYARVTAEA</sequence>